<dbReference type="Gene3D" id="3.40.50.150">
    <property type="entry name" value="Vaccinia Virus protein VP39"/>
    <property type="match status" value="1"/>
</dbReference>
<dbReference type="PRINTS" id="PR00507">
    <property type="entry name" value="N12N6MTFRASE"/>
</dbReference>
<dbReference type="InterPro" id="IPR029063">
    <property type="entry name" value="SAM-dependent_MTases_sf"/>
</dbReference>
<keyword evidence="3" id="KW-0547">Nucleotide-binding</keyword>
<evidence type="ECO:0000259" key="2">
    <source>
        <dbReference type="PROSITE" id="PS51194"/>
    </source>
</evidence>
<dbReference type="InterPro" id="IPR006935">
    <property type="entry name" value="Helicase/UvrB_N"/>
</dbReference>
<feature type="compositionally biased region" description="Basic and acidic residues" evidence="1">
    <location>
        <begin position="520"/>
        <end position="532"/>
    </location>
</feature>
<organism evidence="3 4">
    <name type="scientific">Dermabacter hominis 1368</name>
    <dbReference type="NCBI Taxonomy" id="1450519"/>
    <lineage>
        <taxon>Bacteria</taxon>
        <taxon>Bacillati</taxon>
        <taxon>Actinomycetota</taxon>
        <taxon>Actinomycetes</taxon>
        <taxon>Micrococcales</taxon>
        <taxon>Dermabacteraceae</taxon>
        <taxon>Dermabacter</taxon>
    </lineage>
</organism>
<keyword evidence="3" id="KW-0378">Hydrolase</keyword>
<sequence>MSAADVSDGAEYRSSELAVPSGAKARFRANLAAVELVHELEREQRAATSEEQRVLAAWSGWGALPHVFENREGWHEEHERLREVLTADEYRAAERNTLNAHYTDPKIADAMWRSLTRFGLDAGASVLEPGCGSGTFMATAPEDTRMIGVELDPFTARVAHYLHPKQQVRNEGFENTLLPKNGVDAAIGNVPFGKFTLLDSKHNPQRLTIHNHFIVKSLAATRPSGLVAVITSGFTMDAGGSKARTEMAKLGKLVAGVRLPTDAFKGVAGTSVNTDILVFQRHDEDVAVPDMAKLSWAGTEELTEGVAVNRFFAQHPERVLGEMTTRSGQFGPTLVVKDESGTPLAERVEEQLLFQMRANASPVRERDTNLDIDASDVEPGLYVPVPEEQKPVMGMFVDVRKLSQVDESVGRIVRWTGTEWEGAGVRKNAMKETLALMEVRDAARSVVESQSDKNSTENEREQARHILNVAYDRYTAQYGPINRFTQSTRKPSERAIDKHVKKRTDEWHTSLKQSGYSSADVKEMEPSSAQRDEWREEAITDLTDVRKTQKHLAALGTDPFLGQLIGLENFDEETQSATKSMIFTQDIVSARLEDRRAETMQDAVAISMDEYQRVDLSRIGQLLDLSEEEVREQIIGTAFVDPSTGELEVATHYLSGNVRDKLAKAQAAAKRDSRFNANVDALEAVLPEWIAIEDIDLYPGLSVLDEHAYERFATETFGGVELKIELTPESGEWKVTAPARKAFGDSVLHQYGTEHRKPSDLLESVMNQRSVIIRTTRDSDKPKVDEQETALARAKMDSIVQAFSKWVLDQPQLRERIEHEWNYRFNQYVSADYGRLGDALALPGLSDEFVPHPYQREAVARIVNEPTTLLNHVVGAGKTGTMLMGAMELRRTGQARKPWLVVPNHLVEQVTREATQWYPNAKVMSIPTGQSPKERQMWMTRSAGQDWDLVVCPQSVFTLMGVDPSRQANWMNTKIEEMRETTDTIDTGTANGKRLVKRLNADIANLETKLKRVMEKKDRGLTFEQTGCDFLMVDEAHHYKNLARASDVADLAHSGSQKAADLEMKLEVLREFREDVARRDGTWHEDYVPHVAVFATGTPVANSLSEMWVMQRYLRPDLLKAQGTSSLREWGRAFARSASQLEPTAGGTWKMKDRVRSFVNVPELMSTAQAFMSTVTRDDITATLPNITGGEPTIITRDLSDQAREKIEELASRSNNLPKDQSLDNMLKINNEGKLLSIDPRLVGLDADEDGGRLADVAEQIVHIHEETKDREYTDANGEVEPVRGGLQIVFCDRGVPDGSGAVNLYEVMKDNLVERGLDPDSVAFIHDADNDAARGELFERCRSGQVNVLIGSTDKMGTGVNVQKRATAIHHVDVPWRPADLEQRNGRVFRQGNQNTDVTECRYVTIESFDQLLWQTIHRKAKFISQIMNGDAASRTVEQEDDEVTLSAGAIAAIASGDPMVMRREEVMRELEQLEALEKAYRSQSLRERSQVRSLRAGIERSQNVIADREKIRPLIREELGYVNARGESFETAGEAKAAITDTLLDNRQMLLEGGSVDLGRLDGLKIHVRGGVHRWFVEATDAPTVMCDFEPKIDRISKTDVVQRMRNVFKNIDNTIAKNQNSITHSENRIEDIEAHIASSSFEQRERLDALKNELADIDKHLGLDSDMDETVVEDWLVYANELMEVRPDTTKNYEMTARNAKKGDLLLFEKSGGPLIVKDPAAEDPENVLMREDGTSNGLQRFVAPFHTGKLIARQFSQLTEWQQRAAKRDAHAAIRRNFEAIEPGSLVVLNVDGACVEARTITRKAGQLESGIDFEITGPSDKINEHILLSSTWHTPIMILQPEAYTEEDLRGRARVRNKLTHNELMSGETVTAMYHAETGEKLPLKAPFDEEYAENGYGFRFVRSIQQVLEEMGHKELHPSDLVFDTASPRYAGEAITADIVGEVKVGRLMPGDRVRLSDLTDGTPSDECVTVQEVDPNNLITKYNVRYRTDDGQRVTASVPEPRMIPVVNRWDRSFGASERLRSVYGSVEEAGVNTEFDTGNREVRSVIAFTRSGKPKIATCRPMAGGQHGFEFEYESGEAESFFTGRSYKQVWEVTERADITELQWVLRNDTPVGTRGESDLEKKSGSPLPGVPGHDVPDPGMEGPRNGLNM</sequence>
<evidence type="ECO:0000256" key="1">
    <source>
        <dbReference type="SAM" id="MobiDB-lite"/>
    </source>
</evidence>
<name>A0ABR4SJU5_9MICO</name>
<proteinExistence type="predicted"/>
<dbReference type="SMART" id="SM00487">
    <property type="entry name" value="DEXDc"/>
    <property type="match status" value="1"/>
</dbReference>
<dbReference type="InterPro" id="IPR027417">
    <property type="entry name" value="P-loop_NTPase"/>
</dbReference>
<dbReference type="Pfam" id="PF04851">
    <property type="entry name" value="ResIII"/>
    <property type="match status" value="1"/>
</dbReference>
<evidence type="ECO:0000313" key="3">
    <source>
        <dbReference type="EMBL" id="KDS93460.1"/>
    </source>
</evidence>
<dbReference type="EMBL" id="JDRS01000006">
    <property type="protein sequence ID" value="KDS93460.1"/>
    <property type="molecule type" value="Genomic_DNA"/>
</dbReference>
<evidence type="ECO:0000313" key="4">
    <source>
        <dbReference type="Proteomes" id="UP000030182"/>
    </source>
</evidence>
<dbReference type="Proteomes" id="UP000030182">
    <property type="component" value="Unassembled WGS sequence"/>
</dbReference>
<dbReference type="SUPFAM" id="SSF53335">
    <property type="entry name" value="S-adenosyl-L-methionine-dependent methyltransferases"/>
    <property type="match status" value="1"/>
</dbReference>
<dbReference type="InterPro" id="IPR014001">
    <property type="entry name" value="Helicase_ATP-bd"/>
</dbReference>
<dbReference type="GO" id="GO:0004386">
    <property type="term" value="F:helicase activity"/>
    <property type="evidence" value="ECO:0007669"/>
    <property type="project" value="UniProtKB-KW"/>
</dbReference>
<feature type="domain" description="Helicase C-terminal" evidence="2">
    <location>
        <begin position="1260"/>
        <end position="1445"/>
    </location>
</feature>
<dbReference type="PANTHER" id="PTHR41313">
    <property type="entry name" value="ADENINE-SPECIFIC METHYLTRANSFERASE"/>
    <property type="match status" value="1"/>
</dbReference>
<feature type="region of interest" description="Disordered" evidence="1">
    <location>
        <begin position="488"/>
        <end position="532"/>
    </location>
</feature>
<feature type="compositionally biased region" description="Basic and acidic residues" evidence="1">
    <location>
        <begin position="490"/>
        <end position="509"/>
    </location>
</feature>
<protein>
    <submittedName>
        <fullName evidence="3">Helicase</fullName>
    </submittedName>
</protein>
<reference evidence="3 4" key="1">
    <citation type="submission" date="2014-01" db="EMBL/GenBank/DDBJ databases">
        <title>Draft genome sequence of the multidrug-resistant clinical isolate Dermabacter hominis 1368.</title>
        <authorList>
            <person name="Albersmeier A."/>
            <person name="Bomholt C."/>
            <person name="Glaub A."/>
            <person name="Ruckert C."/>
            <person name="Soriano F."/>
            <person name="Fernandez-Natal I."/>
            <person name="Tauch A."/>
        </authorList>
    </citation>
    <scope>NUCLEOTIDE SEQUENCE [LARGE SCALE GENOMIC DNA]</scope>
    <source>
        <strain evidence="3 4">1368</strain>
    </source>
</reference>
<feature type="region of interest" description="Disordered" evidence="1">
    <location>
        <begin position="2118"/>
        <end position="2158"/>
    </location>
</feature>
<dbReference type="Pfam" id="PF00271">
    <property type="entry name" value="Helicase_C"/>
    <property type="match status" value="1"/>
</dbReference>
<dbReference type="Gene3D" id="3.40.50.300">
    <property type="entry name" value="P-loop containing nucleotide triphosphate hydrolases"/>
    <property type="match status" value="2"/>
</dbReference>
<dbReference type="InterPro" id="IPR001650">
    <property type="entry name" value="Helicase_C-like"/>
</dbReference>
<keyword evidence="3" id="KW-0347">Helicase</keyword>
<keyword evidence="4" id="KW-1185">Reference proteome</keyword>
<dbReference type="SUPFAM" id="SSF52540">
    <property type="entry name" value="P-loop containing nucleoside triphosphate hydrolases"/>
    <property type="match status" value="2"/>
</dbReference>
<dbReference type="PANTHER" id="PTHR41313:SF1">
    <property type="entry name" value="DNA METHYLASE ADENINE-SPECIFIC DOMAIN-CONTAINING PROTEIN"/>
    <property type="match status" value="1"/>
</dbReference>
<dbReference type="PROSITE" id="PS51194">
    <property type="entry name" value="HELICASE_CTER"/>
    <property type="match status" value="1"/>
</dbReference>
<keyword evidence="3" id="KW-0067">ATP-binding</keyword>
<accession>A0ABR4SJU5</accession>
<dbReference type="CDD" id="cd02440">
    <property type="entry name" value="AdoMet_MTases"/>
    <property type="match status" value="1"/>
</dbReference>
<gene>
    <name evidence="3" type="ORF">DHOM_05045</name>
</gene>
<dbReference type="RefSeq" id="WP_052126956.1">
    <property type="nucleotide sequence ID" value="NZ_KN323183.1"/>
</dbReference>
<dbReference type="InterPro" id="IPR052933">
    <property type="entry name" value="DNA_Protect_Modify"/>
</dbReference>
<comment type="caution">
    <text evidence="3">The sequence shown here is derived from an EMBL/GenBank/DDBJ whole genome shotgun (WGS) entry which is preliminary data.</text>
</comment>
<feature type="compositionally biased region" description="Low complexity" evidence="1">
    <location>
        <begin position="2135"/>
        <end position="2148"/>
    </location>
</feature>
<dbReference type="SMART" id="SM00490">
    <property type="entry name" value="HELICc"/>
    <property type="match status" value="1"/>
</dbReference>